<keyword evidence="1" id="KW-1133">Transmembrane helix</keyword>
<dbReference type="InterPro" id="IPR018750">
    <property type="entry name" value="DUF2306_membrane"/>
</dbReference>
<keyword evidence="1" id="KW-0812">Transmembrane</keyword>
<evidence type="ECO:0000313" key="2">
    <source>
        <dbReference type="EMBL" id="TSE30152.1"/>
    </source>
</evidence>
<organism evidence="2 3">
    <name type="scientific">Tepidimonas thermarum</name>
    <dbReference type="NCBI Taxonomy" id="335431"/>
    <lineage>
        <taxon>Bacteria</taxon>
        <taxon>Pseudomonadati</taxon>
        <taxon>Pseudomonadota</taxon>
        <taxon>Betaproteobacteria</taxon>
        <taxon>Burkholderiales</taxon>
        <taxon>Tepidimonas</taxon>
    </lineage>
</organism>
<proteinExistence type="predicted"/>
<gene>
    <name evidence="2" type="ORF">Tther_01142</name>
</gene>
<dbReference type="Proteomes" id="UP000318542">
    <property type="component" value="Unassembled WGS sequence"/>
</dbReference>
<feature type="transmembrane region" description="Helical" evidence="1">
    <location>
        <begin position="71"/>
        <end position="92"/>
    </location>
</feature>
<dbReference type="Pfam" id="PF10067">
    <property type="entry name" value="DUF2306"/>
    <property type="match status" value="1"/>
</dbReference>
<keyword evidence="1" id="KW-0472">Membrane</keyword>
<evidence type="ECO:0008006" key="4">
    <source>
        <dbReference type="Google" id="ProtNLM"/>
    </source>
</evidence>
<evidence type="ECO:0000256" key="1">
    <source>
        <dbReference type="SAM" id="Phobius"/>
    </source>
</evidence>
<protein>
    <recommendedName>
        <fullName evidence="4">DUF2306 domain-containing protein</fullName>
    </recommendedName>
</protein>
<accession>A0A554X2T6</accession>
<evidence type="ECO:0000313" key="3">
    <source>
        <dbReference type="Proteomes" id="UP000318542"/>
    </source>
</evidence>
<feature type="transmembrane region" description="Helical" evidence="1">
    <location>
        <begin position="104"/>
        <end position="124"/>
    </location>
</feature>
<keyword evidence="3" id="KW-1185">Reference proteome</keyword>
<dbReference type="RefSeq" id="WP_143901813.1">
    <property type="nucleotide sequence ID" value="NZ_VJOL01000016.1"/>
</dbReference>
<sequence length="137" mass="15149">MQLTPVIAIHLTAALGALVTGPVALWARRHGAARPRLHRAFGYAWVTLMLVSAVSALFIRDFQLPNVAGYTPIHLLIPLTLAGLFMAFRYLLRKNIAGHRMAMQQLYLGACVGAGLFTLLPSRYLGQLVWGQWLGWL</sequence>
<name>A0A554X2T6_9BURK</name>
<reference evidence="2 3" key="1">
    <citation type="submission" date="2019-07" db="EMBL/GenBank/DDBJ databases">
        <title>Tepidimonas thermarum AA-1 draft genome.</title>
        <authorList>
            <person name="Da Costa M.S."/>
            <person name="Froufe H.J.C."/>
            <person name="Egas C."/>
            <person name="Albuquerque L."/>
        </authorList>
    </citation>
    <scope>NUCLEOTIDE SEQUENCE [LARGE SCALE GENOMIC DNA]</scope>
    <source>
        <strain evidence="2 3">AA-1</strain>
    </source>
</reference>
<comment type="caution">
    <text evidence="2">The sequence shown here is derived from an EMBL/GenBank/DDBJ whole genome shotgun (WGS) entry which is preliminary data.</text>
</comment>
<feature type="transmembrane region" description="Helical" evidence="1">
    <location>
        <begin position="6"/>
        <end position="28"/>
    </location>
</feature>
<dbReference type="AlphaFoldDB" id="A0A554X2T6"/>
<feature type="transmembrane region" description="Helical" evidence="1">
    <location>
        <begin position="40"/>
        <end position="59"/>
    </location>
</feature>
<dbReference type="EMBL" id="VJOL01000016">
    <property type="protein sequence ID" value="TSE30152.1"/>
    <property type="molecule type" value="Genomic_DNA"/>
</dbReference>
<dbReference type="OrthoDB" id="3749011at2"/>